<keyword evidence="1" id="KW-1133">Transmembrane helix</keyword>
<proteinExistence type="predicted"/>
<feature type="transmembrane region" description="Helical" evidence="1">
    <location>
        <begin position="6"/>
        <end position="27"/>
    </location>
</feature>
<dbReference type="InterPro" id="IPR036909">
    <property type="entry name" value="Cyt_c-like_dom_sf"/>
</dbReference>
<sequence length="224" mass="24708">MTPFAHSLISLVFILAGFAAVFIMLLLRGNPKKRAINRALFRAHKICGYVFAGLFLLMCVSMIQKTAGWRHEFSARVNLHIALSIALFFLLALKISIARVFKKFSDSFFHQGIILFIMAAVLTGLSAGHYALGRAGAGPAAIEASRPEETRDVSADESERALVETKCASCHTLDRVYGAQKTEEEWIAIVKWMIDIHGDPNFISKDEKTVISRFLAGNPGPKTP</sequence>
<evidence type="ECO:0000313" key="2">
    <source>
        <dbReference type="EMBL" id="VEN74016.1"/>
    </source>
</evidence>
<dbReference type="EMBL" id="CAACVI010000015">
    <property type="protein sequence ID" value="VEN74016.1"/>
    <property type="molecule type" value="Genomic_DNA"/>
</dbReference>
<feature type="transmembrane region" description="Helical" evidence="1">
    <location>
        <begin position="48"/>
        <end position="67"/>
    </location>
</feature>
<dbReference type="GO" id="GO:0020037">
    <property type="term" value="F:heme binding"/>
    <property type="evidence" value="ECO:0007669"/>
    <property type="project" value="InterPro"/>
</dbReference>
<dbReference type="AlphaFoldDB" id="A0A484HKB2"/>
<reference evidence="2" key="1">
    <citation type="submission" date="2019-01" db="EMBL/GenBank/DDBJ databases">
        <authorList>
            <consortium name="Genoscope - CEA"/>
            <person name="William W."/>
        </authorList>
    </citation>
    <scope>NUCLEOTIDE SEQUENCE</scope>
    <source>
        <strain evidence="2">CR-1</strain>
    </source>
</reference>
<feature type="transmembrane region" description="Helical" evidence="1">
    <location>
        <begin position="113"/>
        <end position="132"/>
    </location>
</feature>
<dbReference type="Gene3D" id="1.10.760.10">
    <property type="entry name" value="Cytochrome c-like domain"/>
    <property type="match status" value="1"/>
</dbReference>
<evidence type="ECO:0000256" key="1">
    <source>
        <dbReference type="SAM" id="Phobius"/>
    </source>
</evidence>
<keyword evidence="1" id="KW-0472">Membrane</keyword>
<dbReference type="GO" id="GO:0009055">
    <property type="term" value="F:electron transfer activity"/>
    <property type="evidence" value="ECO:0007669"/>
    <property type="project" value="InterPro"/>
</dbReference>
<keyword evidence="1" id="KW-0812">Transmembrane</keyword>
<protein>
    <recommendedName>
        <fullName evidence="3">Cytochrome c domain-containing protein</fullName>
    </recommendedName>
</protein>
<feature type="transmembrane region" description="Helical" evidence="1">
    <location>
        <begin position="79"/>
        <end position="101"/>
    </location>
</feature>
<name>A0A484HKB2_9BACT</name>
<gene>
    <name evidence="2" type="ORF">EPICR_220003</name>
</gene>
<accession>A0A484HKB2</accession>
<evidence type="ECO:0008006" key="3">
    <source>
        <dbReference type="Google" id="ProtNLM"/>
    </source>
</evidence>
<organism evidence="2">
    <name type="scientific">uncultured Desulfobacteraceae bacterium</name>
    <dbReference type="NCBI Taxonomy" id="218296"/>
    <lineage>
        <taxon>Bacteria</taxon>
        <taxon>Pseudomonadati</taxon>
        <taxon>Thermodesulfobacteriota</taxon>
        <taxon>Desulfobacteria</taxon>
        <taxon>Desulfobacterales</taxon>
        <taxon>Desulfobacteraceae</taxon>
        <taxon>environmental samples</taxon>
    </lineage>
</organism>
<dbReference type="SUPFAM" id="SSF46626">
    <property type="entry name" value="Cytochrome c"/>
    <property type="match status" value="1"/>
</dbReference>